<evidence type="ECO:0000256" key="2">
    <source>
        <dbReference type="ARBA" id="ARBA00022737"/>
    </source>
</evidence>
<dbReference type="PROSITE" id="PS00678">
    <property type="entry name" value="WD_REPEATS_1"/>
    <property type="match status" value="1"/>
</dbReference>
<keyword evidence="1 3" id="KW-0853">WD repeat</keyword>
<dbReference type="InterPro" id="IPR036322">
    <property type="entry name" value="WD40_repeat_dom_sf"/>
</dbReference>
<dbReference type="PANTHER" id="PTHR18763:SF0">
    <property type="entry name" value="WD REPEAT-CONTAINING PROTEIN 18"/>
    <property type="match status" value="1"/>
</dbReference>
<dbReference type="InterPro" id="IPR015943">
    <property type="entry name" value="WD40/YVTN_repeat-like_dom_sf"/>
</dbReference>
<evidence type="ECO:0000256" key="3">
    <source>
        <dbReference type="PROSITE-ProRule" id="PRU00221"/>
    </source>
</evidence>
<name>A0ABY7FRZ3_MYAAR</name>
<keyword evidence="5" id="KW-1185">Reference proteome</keyword>
<dbReference type="InterPro" id="IPR019775">
    <property type="entry name" value="WD40_repeat_CS"/>
</dbReference>
<proteinExistence type="predicted"/>
<reference evidence="4" key="1">
    <citation type="submission" date="2022-11" db="EMBL/GenBank/DDBJ databases">
        <title>Centuries of genome instability and evolution in soft-shell clam transmissible cancer (bioRxiv).</title>
        <authorList>
            <person name="Hart S.F.M."/>
            <person name="Yonemitsu M.A."/>
            <person name="Giersch R.M."/>
            <person name="Beal B.F."/>
            <person name="Arriagada G."/>
            <person name="Davis B.W."/>
            <person name="Ostrander E.A."/>
            <person name="Goff S.P."/>
            <person name="Metzger M.J."/>
        </authorList>
    </citation>
    <scope>NUCLEOTIDE SEQUENCE</scope>
    <source>
        <strain evidence="4">MELC-2E11</strain>
        <tissue evidence="4">Siphon/mantle</tissue>
    </source>
</reference>
<keyword evidence="2" id="KW-0677">Repeat</keyword>
<protein>
    <submittedName>
        <fullName evidence="4">WDR18-like protein</fullName>
    </submittedName>
</protein>
<dbReference type="InterPro" id="IPR045227">
    <property type="entry name" value="WDR18/Ipi3/RID3"/>
</dbReference>
<dbReference type="Gene3D" id="2.130.10.10">
    <property type="entry name" value="YVTN repeat-like/Quinoprotein amine dehydrogenase"/>
    <property type="match status" value="2"/>
</dbReference>
<feature type="repeat" description="WD" evidence="3">
    <location>
        <begin position="193"/>
        <end position="234"/>
    </location>
</feature>
<dbReference type="SMART" id="SM00320">
    <property type="entry name" value="WD40"/>
    <property type="match status" value="3"/>
</dbReference>
<accession>A0ABY7FRZ3</accession>
<dbReference type="Pfam" id="PF00400">
    <property type="entry name" value="WD40"/>
    <property type="match status" value="2"/>
</dbReference>
<organism evidence="4 5">
    <name type="scientific">Mya arenaria</name>
    <name type="common">Soft-shell clam</name>
    <dbReference type="NCBI Taxonomy" id="6604"/>
    <lineage>
        <taxon>Eukaryota</taxon>
        <taxon>Metazoa</taxon>
        <taxon>Spiralia</taxon>
        <taxon>Lophotrochozoa</taxon>
        <taxon>Mollusca</taxon>
        <taxon>Bivalvia</taxon>
        <taxon>Autobranchia</taxon>
        <taxon>Heteroconchia</taxon>
        <taxon>Euheterodonta</taxon>
        <taxon>Imparidentia</taxon>
        <taxon>Neoheterodontei</taxon>
        <taxon>Myida</taxon>
        <taxon>Myoidea</taxon>
        <taxon>Myidae</taxon>
        <taxon>Mya</taxon>
    </lineage>
</organism>
<feature type="repeat" description="WD" evidence="3">
    <location>
        <begin position="90"/>
        <end position="123"/>
    </location>
</feature>
<dbReference type="Proteomes" id="UP001164746">
    <property type="component" value="Chromosome 13"/>
</dbReference>
<dbReference type="InterPro" id="IPR001680">
    <property type="entry name" value="WD40_rpt"/>
</dbReference>
<dbReference type="SUPFAM" id="SSF50978">
    <property type="entry name" value="WD40 repeat-like"/>
    <property type="match status" value="1"/>
</dbReference>
<dbReference type="PANTHER" id="PTHR18763">
    <property type="entry name" value="WD-REPEAT PROTEIN 18"/>
    <property type="match status" value="1"/>
</dbReference>
<evidence type="ECO:0000313" key="5">
    <source>
        <dbReference type="Proteomes" id="UP001164746"/>
    </source>
</evidence>
<gene>
    <name evidence="4" type="ORF">MAR_038449</name>
</gene>
<dbReference type="EMBL" id="CP111024">
    <property type="protein sequence ID" value="WAR24780.1"/>
    <property type="molecule type" value="Genomic_DNA"/>
</dbReference>
<dbReference type="PROSITE" id="PS50294">
    <property type="entry name" value="WD_REPEATS_REGION"/>
    <property type="match status" value="2"/>
</dbReference>
<evidence type="ECO:0000313" key="4">
    <source>
        <dbReference type="EMBL" id="WAR24780.1"/>
    </source>
</evidence>
<sequence>MSAPIEVLITSDVSGQLWNACVWDLTTGASLTSYKGESSAPRGLSVLAGQYLLGASCNKPLIHEQHQLKMVCGGKVTSMTICTGNLLCVLSRHYQTVNVIRFTDNGSHFVSGGEDNLVLVWSLVSVLSNIHNPSLKAEPKNIWSSHSLPITDIHVGRGGARSRVVSASLDQTCKPIRVERHIETQEEEGVSCYRGHSKQVTCLSLTMDGTKLVSGSNDCTVKVWDVFSGQCISNLPHKGPISNVLVIPTPAAILDPASRPTMTLQPFKRHLATSNQGERGEGSNVMWLRIHGNRSEEEETELDMEDIKHTEKGDATSVMEELQAVKDINKQLYTFAVNKILANKIT</sequence>
<evidence type="ECO:0000256" key="1">
    <source>
        <dbReference type="ARBA" id="ARBA00022574"/>
    </source>
</evidence>
<dbReference type="PROSITE" id="PS50082">
    <property type="entry name" value="WD_REPEATS_2"/>
    <property type="match status" value="2"/>
</dbReference>